<proteinExistence type="predicted"/>
<reference evidence="1 2" key="1">
    <citation type="journal article" date="2016" name="Nat. Commun.">
        <title>Thousands of microbial genomes shed light on interconnected biogeochemical processes in an aquifer system.</title>
        <authorList>
            <person name="Anantharaman K."/>
            <person name="Brown C.T."/>
            <person name="Hug L.A."/>
            <person name="Sharon I."/>
            <person name="Castelle C.J."/>
            <person name="Probst A.J."/>
            <person name="Thomas B.C."/>
            <person name="Singh A."/>
            <person name="Wilkins M.J."/>
            <person name="Karaoz U."/>
            <person name="Brodie E.L."/>
            <person name="Williams K.H."/>
            <person name="Hubbard S.S."/>
            <person name="Banfield J.F."/>
        </authorList>
    </citation>
    <scope>NUCLEOTIDE SEQUENCE [LARGE SCALE GENOMIC DNA]</scope>
</reference>
<comment type="caution">
    <text evidence="1">The sequence shown here is derived from an EMBL/GenBank/DDBJ whole genome shotgun (WGS) entry which is preliminary data.</text>
</comment>
<gene>
    <name evidence="1" type="ORF">A3F83_11235</name>
</gene>
<organism evidence="1 2">
    <name type="scientific">Candidatus Glassbacteria bacterium RIFCSPLOWO2_12_FULL_58_11</name>
    <dbReference type="NCBI Taxonomy" id="1817867"/>
    <lineage>
        <taxon>Bacteria</taxon>
        <taxon>Candidatus Glassiibacteriota</taxon>
    </lineage>
</organism>
<evidence type="ECO:0000313" key="2">
    <source>
        <dbReference type="Proteomes" id="UP000179129"/>
    </source>
</evidence>
<dbReference type="EMBL" id="MFIX01000048">
    <property type="protein sequence ID" value="OGG05466.1"/>
    <property type="molecule type" value="Genomic_DNA"/>
</dbReference>
<protein>
    <submittedName>
        <fullName evidence="1">Uncharacterized protein</fullName>
    </submittedName>
</protein>
<evidence type="ECO:0000313" key="1">
    <source>
        <dbReference type="EMBL" id="OGG05466.1"/>
    </source>
</evidence>
<dbReference type="Proteomes" id="UP000179129">
    <property type="component" value="Unassembled WGS sequence"/>
</dbReference>
<name>A0A1F5YZA0_9BACT</name>
<accession>A0A1F5YZA0</accession>
<dbReference type="AlphaFoldDB" id="A0A1F5YZA0"/>
<sequence>MVFAEVLIGAAGPAGPWWNPEWHARVRIEVDPGGVVRYSKPVEIEVDFTALLKQVGLEGRLDEINLRLVELDRQYSVVDEQVPFQFDKSRDYDSKTNAAGRLLFMCTGSTPADKNRIYELYFDTVGTFRSKTPARIEPQVSVSDNIEHEGQLSIRIATPSATYYYHKGGAGFASLEDRDRLDWIGYRQCCESGGEYRGIPNLWNFHPGEDSCLSKVESWGPLGARLHSWSLDEKWECTWDIFPDYARLNLLKVDGTYWFLYEGIPGGSLEVERDYNVLSTGLRRSIAESWHGDLPAPEWLYFGDDRIKRALFLVHLEDDVHSDQFWQMRREMVVFGFGREYPCCGTYMDLAPAHFIVGFAEDSVFSGVASQVNNAYRPIAVKIGTAEILQQ</sequence>
<dbReference type="STRING" id="1817867.A3F83_11235"/>